<accession>A0AAN9JW00</accession>
<protein>
    <submittedName>
        <fullName evidence="1">Uncharacterized protein</fullName>
    </submittedName>
</protein>
<organism evidence="1 2">
    <name type="scientific">Canavalia gladiata</name>
    <name type="common">Sword bean</name>
    <name type="synonym">Dolichos gladiatus</name>
    <dbReference type="NCBI Taxonomy" id="3824"/>
    <lineage>
        <taxon>Eukaryota</taxon>
        <taxon>Viridiplantae</taxon>
        <taxon>Streptophyta</taxon>
        <taxon>Embryophyta</taxon>
        <taxon>Tracheophyta</taxon>
        <taxon>Spermatophyta</taxon>
        <taxon>Magnoliopsida</taxon>
        <taxon>eudicotyledons</taxon>
        <taxon>Gunneridae</taxon>
        <taxon>Pentapetalae</taxon>
        <taxon>rosids</taxon>
        <taxon>fabids</taxon>
        <taxon>Fabales</taxon>
        <taxon>Fabaceae</taxon>
        <taxon>Papilionoideae</taxon>
        <taxon>50 kb inversion clade</taxon>
        <taxon>NPAAA clade</taxon>
        <taxon>indigoferoid/millettioid clade</taxon>
        <taxon>Phaseoleae</taxon>
        <taxon>Canavalia</taxon>
    </lineage>
</organism>
<gene>
    <name evidence="1" type="ORF">VNO77_43987</name>
</gene>
<dbReference type="EMBL" id="JAYMYQ010000011">
    <property type="protein sequence ID" value="KAK7306068.1"/>
    <property type="molecule type" value="Genomic_DNA"/>
</dbReference>
<dbReference type="AlphaFoldDB" id="A0AAN9JW00"/>
<evidence type="ECO:0000313" key="2">
    <source>
        <dbReference type="Proteomes" id="UP001367508"/>
    </source>
</evidence>
<sequence length="77" mass="8593">MVPTIESIELDGVRRSTDLSRAIERCTCDGSQLGRFGVLILRKSHLQLSEISASSPIEKKPKYFQYVEFYCVAPGNG</sequence>
<reference evidence="1 2" key="1">
    <citation type="submission" date="2024-01" db="EMBL/GenBank/DDBJ databases">
        <title>The genomes of 5 underutilized Papilionoideae crops provide insights into root nodulation and disease resistanc.</title>
        <authorList>
            <person name="Jiang F."/>
        </authorList>
    </citation>
    <scope>NUCLEOTIDE SEQUENCE [LARGE SCALE GENOMIC DNA]</scope>
    <source>
        <strain evidence="1">LVBAO_FW01</strain>
        <tissue evidence="1">Leaves</tissue>
    </source>
</reference>
<keyword evidence="2" id="KW-1185">Reference proteome</keyword>
<dbReference type="Proteomes" id="UP001367508">
    <property type="component" value="Unassembled WGS sequence"/>
</dbReference>
<proteinExistence type="predicted"/>
<name>A0AAN9JW00_CANGL</name>
<comment type="caution">
    <text evidence="1">The sequence shown here is derived from an EMBL/GenBank/DDBJ whole genome shotgun (WGS) entry which is preliminary data.</text>
</comment>
<evidence type="ECO:0000313" key="1">
    <source>
        <dbReference type="EMBL" id="KAK7306068.1"/>
    </source>
</evidence>